<evidence type="ECO:0000256" key="3">
    <source>
        <dbReference type="ARBA" id="ARBA00022884"/>
    </source>
</evidence>
<accession>H5SN56</accession>
<dbReference type="InterPro" id="IPR020069">
    <property type="entry name" value="Ribosomal_bL9_C"/>
</dbReference>
<organism evidence="8">
    <name type="scientific">uncultured prokaryote</name>
    <dbReference type="NCBI Taxonomy" id="198431"/>
    <lineage>
        <taxon>unclassified sequences</taxon>
        <taxon>environmental samples</taxon>
    </lineage>
</organism>
<dbReference type="InterPro" id="IPR020070">
    <property type="entry name" value="Ribosomal_bL9_N"/>
</dbReference>
<reference evidence="8" key="2">
    <citation type="journal article" date="2012" name="PLoS ONE">
        <title>A Deeply Branching Thermophilic Bacterium with an Ancient Acetyl-CoA Pathway Dominates a Subsurface Ecosystem.</title>
        <authorList>
            <person name="Takami H."/>
            <person name="Noguchi H."/>
            <person name="Takaki Y."/>
            <person name="Uchiyama I."/>
            <person name="Toyoda A."/>
            <person name="Nishi S."/>
            <person name="Chee G.-J."/>
            <person name="Arai W."/>
            <person name="Nunoura T."/>
            <person name="Itoh T."/>
            <person name="Hattori M."/>
            <person name="Takai K."/>
        </authorList>
    </citation>
    <scope>NUCLEOTIDE SEQUENCE</scope>
</reference>
<dbReference type="InterPro" id="IPR009027">
    <property type="entry name" value="Ribosomal_bL9/RNase_H1_N"/>
</dbReference>
<keyword evidence="6" id="KW-0175">Coiled coil</keyword>
<evidence type="ECO:0000256" key="2">
    <source>
        <dbReference type="ARBA" id="ARBA00022730"/>
    </source>
</evidence>
<dbReference type="AlphaFoldDB" id="H5SN56"/>
<dbReference type="Gene3D" id="3.40.5.10">
    <property type="entry name" value="Ribosomal protein L9, N-terminal domain"/>
    <property type="match status" value="1"/>
</dbReference>
<dbReference type="InterPro" id="IPR000244">
    <property type="entry name" value="Ribosomal_bL9"/>
</dbReference>
<dbReference type="InterPro" id="IPR020594">
    <property type="entry name" value="Ribosomal_bL9_bac/chp"/>
</dbReference>
<dbReference type="GO" id="GO:0019843">
    <property type="term" value="F:rRNA binding"/>
    <property type="evidence" value="ECO:0007669"/>
    <property type="project" value="UniProtKB-KW"/>
</dbReference>
<dbReference type="Pfam" id="PF01281">
    <property type="entry name" value="Ribosomal_L9_N"/>
    <property type="match status" value="1"/>
</dbReference>
<dbReference type="PANTHER" id="PTHR21368">
    <property type="entry name" value="50S RIBOSOMAL PROTEIN L9"/>
    <property type="match status" value="1"/>
</dbReference>
<evidence type="ECO:0000259" key="7">
    <source>
        <dbReference type="PROSITE" id="PS00651"/>
    </source>
</evidence>
<dbReference type="InterPro" id="IPR036935">
    <property type="entry name" value="Ribosomal_bL9_N_sf"/>
</dbReference>
<keyword evidence="5" id="KW-0687">Ribonucleoprotein</keyword>
<dbReference type="GO" id="GO:1990904">
    <property type="term" value="C:ribonucleoprotein complex"/>
    <property type="evidence" value="ECO:0007669"/>
    <property type="project" value="UniProtKB-KW"/>
</dbReference>
<feature type="coiled-coil region" evidence="6">
    <location>
        <begin position="51"/>
        <end position="78"/>
    </location>
</feature>
<dbReference type="InterPro" id="IPR036791">
    <property type="entry name" value="Ribosomal_bL9_C_sf"/>
</dbReference>
<dbReference type="SUPFAM" id="SSF55658">
    <property type="entry name" value="L9 N-domain-like"/>
    <property type="match status" value="1"/>
</dbReference>
<sequence>MRVILTRDVPNLGKEGELKNVAGGYARNYLIPRGLAIPATKGNLRTWQEHQKLMQARADRLRQQAKEAAERLNGQTVTLRGKTAPNSTRLFGAITAADVAQAIQQQFGIKVDKRRIELIDPIRTTGTYHVDIRWEPGVEATITVEVLSEE</sequence>
<comment type="similarity">
    <text evidence="1">Belongs to the bacterial ribosomal protein bL9 family.</text>
</comment>
<dbReference type="GO" id="GO:0003735">
    <property type="term" value="F:structural constituent of ribosome"/>
    <property type="evidence" value="ECO:0007669"/>
    <property type="project" value="InterPro"/>
</dbReference>
<keyword evidence="2" id="KW-0699">rRNA-binding</keyword>
<dbReference type="NCBIfam" id="TIGR00158">
    <property type="entry name" value="L9"/>
    <property type="match status" value="1"/>
</dbReference>
<name>H5SN56_9ZZZZ</name>
<evidence type="ECO:0000256" key="6">
    <source>
        <dbReference type="SAM" id="Coils"/>
    </source>
</evidence>
<gene>
    <name evidence="8" type="ORF">HGMM_F51E10C04</name>
</gene>
<dbReference type="Pfam" id="PF03948">
    <property type="entry name" value="Ribosomal_L9_C"/>
    <property type="match status" value="1"/>
</dbReference>
<evidence type="ECO:0000256" key="4">
    <source>
        <dbReference type="ARBA" id="ARBA00022980"/>
    </source>
</evidence>
<reference evidence="8" key="1">
    <citation type="journal article" date="2005" name="Environ. Microbiol.">
        <title>Genetic and functional properties of uncultivated thermophilic crenarchaeotes from a subsurface gold mine as revealed by analysis of genome fragments.</title>
        <authorList>
            <person name="Nunoura T."/>
            <person name="Hirayama H."/>
            <person name="Takami H."/>
            <person name="Oida H."/>
            <person name="Nishi S."/>
            <person name="Shimamura S."/>
            <person name="Suzuki Y."/>
            <person name="Inagaki F."/>
            <person name="Takai K."/>
            <person name="Nealson K.H."/>
            <person name="Horikoshi K."/>
        </authorList>
    </citation>
    <scope>NUCLEOTIDE SEQUENCE</scope>
</reference>
<feature type="domain" description="Ribosomal protein L9" evidence="7">
    <location>
        <begin position="13"/>
        <end position="40"/>
    </location>
</feature>
<evidence type="ECO:0000256" key="5">
    <source>
        <dbReference type="ARBA" id="ARBA00023274"/>
    </source>
</evidence>
<dbReference type="HAMAP" id="MF_00503">
    <property type="entry name" value="Ribosomal_bL9"/>
    <property type="match status" value="1"/>
</dbReference>
<proteinExistence type="inferred from homology"/>
<evidence type="ECO:0000313" key="8">
    <source>
        <dbReference type="EMBL" id="BAL57592.1"/>
    </source>
</evidence>
<keyword evidence="4 8" id="KW-0689">Ribosomal protein</keyword>
<dbReference type="PROSITE" id="PS00651">
    <property type="entry name" value="RIBOSOMAL_L9"/>
    <property type="match status" value="1"/>
</dbReference>
<keyword evidence="3" id="KW-0694">RNA-binding</keyword>
<dbReference type="SUPFAM" id="SSF55653">
    <property type="entry name" value="Ribosomal protein L9 C-domain"/>
    <property type="match status" value="1"/>
</dbReference>
<dbReference type="EMBL" id="AP011780">
    <property type="protein sequence ID" value="BAL57592.1"/>
    <property type="molecule type" value="Genomic_DNA"/>
</dbReference>
<dbReference type="Gene3D" id="3.10.430.100">
    <property type="entry name" value="Ribosomal protein L9, C-terminal domain"/>
    <property type="match status" value="1"/>
</dbReference>
<protein>
    <submittedName>
        <fullName evidence="8">50S ribosomal protein L9</fullName>
    </submittedName>
</protein>
<evidence type="ECO:0000256" key="1">
    <source>
        <dbReference type="ARBA" id="ARBA00010605"/>
    </source>
</evidence>